<name>A0AC60P275_IXOPE</name>
<accession>A0AC60P275</accession>
<evidence type="ECO:0000313" key="1">
    <source>
        <dbReference type="EMBL" id="KAG0413530.1"/>
    </source>
</evidence>
<protein>
    <submittedName>
        <fullName evidence="1">Uncharacterized protein</fullName>
    </submittedName>
</protein>
<sequence length="748" mass="81800">GLVMALTSVALLDLAEIYESDVKTVSHFITILCVAELLGSLIGGKLHDTYNTQVITILTMLMAFGTVLMIPISGTLPLALAMVFIGGLSFGAFDTGANVWTMRLWPENSNPALQVYHMSFGIGSLAAPLLAEPFLSTLASSSSEPLDAAFNDTAYFLNNDSLHIWTQTKNATSKESRIQYAFGIASGFYLMPLVSMIALYLVDNSDFKLQEAAPTEVSSGEKEAADNGRFTRVLLTLLCTHICVYVALECTTGQMLTTYAVKCDLHLTKSSASHLTAVYFSSFAASRIMAAIVTLKVTSFQMLVVSHVILAVTVTLLLIWGSSLEIVLWVCVSFLGVGKGPVYGAIVSWTASYMGMSNRMMSLIIVAAVVGAMSPPLLVGQFLDYHPPAYLYVCFATAWLSIVLFVVMASVVRKRPPVTAKESKFSTESPAIGNLVLNSVFLHGDLAARPYRAPDFRDALKGIIDLKDIIAMGQYQMSHVWMVQCATSLAKAKLVACEDLEVKGRKCLVVDPETKEVKIRLLWLPPYMENRRIVEALEPYGTVRSVVREKWRCEGMEDMETLNREVQLTLRDDTNVNKIPHLMTIFGCQSLLLISGRPPSCLRCHRVGHIRRQCRTPWCAKCRRYGHKPEDCVMTYADRLRLGTTEESTTENLMDVSEVVDPNGDVSAMAAAVDGGSQPASVKPDVPENLSSATTSSEDPITVSPAAEDSTPTIPATPTNMDAFTNEKQNETTTEANSEDTETEENDE</sequence>
<evidence type="ECO:0000313" key="2">
    <source>
        <dbReference type="Proteomes" id="UP000805193"/>
    </source>
</evidence>
<dbReference type="Proteomes" id="UP000805193">
    <property type="component" value="Unassembled WGS sequence"/>
</dbReference>
<proteinExistence type="predicted"/>
<dbReference type="EMBL" id="JABSTQ010011250">
    <property type="protein sequence ID" value="KAG0413530.1"/>
    <property type="molecule type" value="Genomic_DNA"/>
</dbReference>
<comment type="caution">
    <text evidence="1">The sequence shown here is derived from an EMBL/GenBank/DDBJ whole genome shotgun (WGS) entry which is preliminary data.</text>
</comment>
<reference evidence="1 2" key="1">
    <citation type="journal article" date="2020" name="Cell">
        <title>Large-Scale Comparative Analyses of Tick Genomes Elucidate Their Genetic Diversity and Vector Capacities.</title>
        <authorList>
            <consortium name="Tick Genome and Microbiome Consortium (TIGMIC)"/>
            <person name="Jia N."/>
            <person name="Wang J."/>
            <person name="Shi W."/>
            <person name="Du L."/>
            <person name="Sun Y."/>
            <person name="Zhan W."/>
            <person name="Jiang J.F."/>
            <person name="Wang Q."/>
            <person name="Zhang B."/>
            <person name="Ji P."/>
            <person name="Bell-Sakyi L."/>
            <person name="Cui X.M."/>
            <person name="Yuan T.T."/>
            <person name="Jiang B.G."/>
            <person name="Yang W.F."/>
            <person name="Lam T.T."/>
            <person name="Chang Q.C."/>
            <person name="Ding S.J."/>
            <person name="Wang X.J."/>
            <person name="Zhu J.G."/>
            <person name="Ruan X.D."/>
            <person name="Zhao L."/>
            <person name="Wei J.T."/>
            <person name="Ye R.Z."/>
            <person name="Que T.C."/>
            <person name="Du C.H."/>
            <person name="Zhou Y.H."/>
            <person name="Cheng J.X."/>
            <person name="Dai P.F."/>
            <person name="Guo W.B."/>
            <person name="Han X.H."/>
            <person name="Huang E.J."/>
            <person name="Li L.F."/>
            <person name="Wei W."/>
            <person name="Gao Y.C."/>
            <person name="Liu J.Z."/>
            <person name="Shao H.Z."/>
            <person name="Wang X."/>
            <person name="Wang C.C."/>
            <person name="Yang T.C."/>
            <person name="Huo Q.B."/>
            <person name="Li W."/>
            <person name="Chen H.Y."/>
            <person name="Chen S.E."/>
            <person name="Zhou L.G."/>
            <person name="Ni X.B."/>
            <person name="Tian J.H."/>
            <person name="Sheng Y."/>
            <person name="Liu T."/>
            <person name="Pan Y.S."/>
            <person name="Xia L.Y."/>
            <person name="Li J."/>
            <person name="Zhao F."/>
            <person name="Cao W.C."/>
        </authorList>
    </citation>
    <scope>NUCLEOTIDE SEQUENCE [LARGE SCALE GENOMIC DNA]</scope>
    <source>
        <strain evidence="1">Iper-2018</strain>
    </source>
</reference>
<gene>
    <name evidence="1" type="ORF">HPB47_009321</name>
</gene>
<feature type="non-terminal residue" evidence="1">
    <location>
        <position position="1"/>
    </location>
</feature>
<feature type="non-terminal residue" evidence="1">
    <location>
        <position position="748"/>
    </location>
</feature>
<keyword evidence="2" id="KW-1185">Reference proteome</keyword>
<organism evidence="1 2">
    <name type="scientific">Ixodes persulcatus</name>
    <name type="common">Taiga tick</name>
    <dbReference type="NCBI Taxonomy" id="34615"/>
    <lineage>
        <taxon>Eukaryota</taxon>
        <taxon>Metazoa</taxon>
        <taxon>Ecdysozoa</taxon>
        <taxon>Arthropoda</taxon>
        <taxon>Chelicerata</taxon>
        <taxon>Arachnida</taxon>
        <taxon>Acari</taxon>
        <taxon>Parasitiformes</taxon>
        <taxon>Ixodida</taxon>
        <taxon>Ixodoidea</taxon>
        <taxon>Ixodidae</taxon>
        <taxon>Ixodinae</taxon>
        <taxon>Ixodes</taxon>
    </lineage>
</organism>